<dbReference type="InterPro" id="IPR023398">
    <property type="entry name" value="TIF_eIF4e-like"/>
</dbReference>
<name>A0A8C6S4B0_NANGA</name>
<evidence type="ECO:0000313" key="2">
    <source>
        <dbReference type="Ensembl" id="ENSNGAP00000026733.1"/>
    </source>
</evidence>
<feature type="region of interest" description="Disordered" evidence="1">
    <location>
        <begin position="1"/>
        <end position="31"/>
    </location>
</feature>
<reference evidence="2" key="1">
    <citation type="submission" date="2025-08" db="UniProtKB">
        <authorList>
            <consortium name="Ensembl"/>
        </authorList>
    </citation>
    <scope>IDENTIFICATION</scope>
</reference>
<proteinExistence type="predicted"/>
<dbReference type="AlphaFoldDB" id="A0A8C6S4B0"/>
<dbReference type="Proteomes" id="UP000694381">
    <property type="component" value="Unassembled WGS sequence"/>
</dbReference>
<sequence>MVTVESETTPTTNPPPPTEDEKTESNQEVANPEHCIKYPLQNSKTWQANFQLISKFDTVEDFWASKFDVQHVCKYIRAVQCPQRSEKSFESPGTGGTDSC</sequence>
<dbReference type="Ensembl" id="ENSNGAT00000032469.1">
    <property type="protein sequence ID" value="ENSNGAP00000026733.1"/>
    <property type="gene ID" value="ENSNGAG00000024297.1"/>
</dbReference>
<evidence type="ECO:0000256" key="1">
    <source>
        <dbReference type="SAM" id="MobiDB-lite"/>
    </source>
</evidence>
<keyword evidence="3" id="KW-1185">Reference proteome</keyword>
<evidence type="ECO:0000313" key="3">
    <source>
        <dbReference type="Proteomes" id="UP000694381"/>
    </source>
</evidence>
<dbReference type="SUPFAM" id="SSF55418">
    <property type="entry name" value="eIF4e-like"/>
    <property type="match status" value="1"/>
</dbReference>
<feature type="compositionally biased region" description="Low complexity" evidence="1">
    <location>
        <begin position="1"/>
        <end position="11"/>
    </location>
</feature>
<accession>A0A8C6S4B0</accession>
<organism evidence="2 3">
    <name type="scientific">Nannospalax galili</name>
    <name type="common">Northern Israeli blind subterranean mole rat</name>
    <name type="synonym">Spalax galili</name>
    <dbReference type="NCBI Taxonomy" id="1026970"/>
    <lineage>
        <taxon>Eukaryota</taxon>
        <taxon>Metazoa</taxon>
        <taxon>Chordata</taxon>
        <taxon>Craniata</taxon>
        <taxon>Vertebrata</taxon>
        <taxon>Euteleostomi</taxon>
        <taxon>Mammalia</taxon>
        <taxon>Eutheria</taxon>
        <taxon>Euarchontoglires</taxon>
        <taxon>Glires</taxon>
        <taxon>Rodentia</taxon>
        <taxon>Myomorpha</taxon>
        <taxon>Muroidea</taxon>
        <taxon>Spalacidae</taxon>
        <taxon>Spalacinae</taxon>
        <taxon>Nannospalax</taxon>
    </lineage>
</organism>
<reference evidence="2" key="2">
    <citation type="submission" date="2025-09" db="UniProtKB">
        <authorList>
            <consortium name="Ensembl"/>
        </authorList>
    </citation>
    <scope>IDENTIFICATION</scope>
</reference>
<protein>
    <submittedName>
        <fullName evidence="2">Uncharacterized protein</fullName>
    </submittedName>
</protein>